<feature type="domain" description="SH3" evidence="5">
    <location>
        <begin position="455"/>
        <end position="516"/>
    </location>
</feature>
<feature type="transmembrane region" description="Helical" evidence="4">
    <location>
        <begin position="163"/>
        <end position="184"/>
    </location>
</feature>
<dbReference type="InterPro" id="IPR036028">
    <property type="entry name" value="SH3-like_dom_sf"/>
</dbReference>
<evidence type="ECO:0000313" key="7">
    <source>
        <dbReference type="Proteomes" id="UP000243515"/>
    </source>
</evidence>
<accession>A0A232M034</accession>
<feature type="region of interest" description="Disordered" evidence="3">
    <location>
        <begin position="394"/>
        <end position="430"/>
    </location>
</feature>
<dbReference type="SUPFAM" id="SSF50044">
    <property type="entry name" value="SH3-domain"/>
    <property type="match status" value="1"/>
</dbReference>
<dbReference type="EMBL" id="NPHW01003339">
    <property type="protein sequence ID" value="OXV09771.1"/>
    <property type="molecule type" value="Genomic_DNA"/>
</dbReference>
<organism evidence="6 7">
    <name type="scientific">Elaphomyces granulatus</name>
    <dbReference type="NCBI Taxonomy" id="519963"/>
    <lineage>
        <taxon>Eukaryota</taxon>
        <taxon>Fungi</taxon>
        <taxon>Dikarya</taxon>
        <taxon>Ascomycota</taxon>
        <taxon>Pezizomycotina</taxon>
        <taxon>Eurotiomycetes</taxon>
        <taxon>Eurotiomycetidae</taxon>
        <taxon>Eurotiales</taxon>
        <taxon>Elaphomycetaceae</taxon>
        <taxon>Elaphomyces</taxon>
    </lineage>
</organism>
<evidence type="ECO:0000256" key="3">
    <source>
        <dbReference type="SAM" id="MobiDB-lite"/>
    </source>
</evidence>
<feature type="region of interest" description="Disordered" evidence="3">
    <location>
        <begin position="190"/>
        <end position="226"/>
    </location>
</feature>
<evidence type="ECO:0000313" key="6">
    <source>
        <dbReference type="EMBL" id="OXV09771.1"/>
    </source>
</evidence>
<dbReference type="Gene3D" id="2.30.30.40">
    <property type="entry name" value="SH3 Domains"/>
    <property type="match status" value="1"/>
</dbReference>
<dbReference type="OrthoDB" id="5340910at2759"/>
<keyword evidence="4" id="KW-0472">Membrane</keyword>
<dbReference type="AlphaFoldDB" id="A0A232M034"/>
<gene>
    <name evidence="6" type="ORF">Egran_02466</name>
</gene>
<feature type="compositionally biased region" description="Polar residues" evidence="3">
    <location>
        <begin position="402"/>
        <end position="429"/>
    </location>
</feature>
<keyword evidence="7" id="KW-1185">Reference proteome</keyword>
<dbReference type="SMART" id="SM00326">
    <property type="entry name" value="SH3"/>
    <property type="match status" value="1"/>
</dbReference>
<feature type="compositionally biased region" description="Low complexity" evidence="3">
    <location>
        <begin position="331"/>
        <end position="349"/>
    </location>
</feature>
<feature type="compositionally biased region" description="Pro residues" evidence="3">
    <location>
        <begin position="547"/>
        <end position="562"/>
    </location>
</feature>
<feature type="compositionally biased region" description="Polar residues" evidence="3">
    <location>
        <begin position="70"/>
        <end position="79"/>
    </location>
</feature>
<evidence type="ECO:0000256" key="4">
    <source>
        <dbReference type="SAM" id="Phobius"/>
    </source>
</evidence>
<feature type="compositionally biased region" description="Pro residues" evidence="3">
    <location>
        <begin position="518"/>
        <end position="529"/>
    </location>
</feature>
<keyword evidence="1 2" id="KW-0728">SH3 domain</keyword>
<evidence type="ECO:0000256" key="1">
    <source>
        <dbReference type="ARBA" id="ARBA00022443"/>
    </source>
</evidence>
<feature type="region of interest" description="Disordered" evidence="3">
    <location>
        <begin position="70"/>
        <end position="112"/>
    </location>
</feature>
<keyword evidence="4" id="KW-1133">Transmembrane helix</keyword>
<sequence>MPPNNRDHGLGAGLHERNWFDRLLGRAAVETVVSVVYVTAAPTFTGQIGGYTTLSSDSETGVIGLPMQVQVQQTSSSANPQPQQTTDPSSTQQATDDANSSTTSMATDLSSQTTTSSMTALLSTVTGAPTLLSSTRVSPVASGATSPSTENPISPELSMAAKAGLAIGILLLIGLLVGLALFWLHRERQKRGSVAEPDNEKSIPGNPTPASMSKPLPTPAPAPIVNEPVLEPSATLAVAATIPNGSSTAPSDPPQVGLRPVTQFAPDLGFGSGTDGSNAMVAGVIGAAAGTAAASLLGDNDNVNADKAEERPYTGSAHTPPQTSPKPVDGFQNPFNDPVNPFDPQTDTRSPPPTPPSKDNADIGQPRRESGVLPADLEAAVVSAAASVVARTVSTHEVDRSANLNGSPERSITPVSRPSTASADSSAGNASPVSVAATTATATAVAIGTAAPAPGPGNVHRVQLDFHPTLGDELQLHAGQLIRLIRDYDDGWARCIRLDGSKEGVVPRTCLSARPVKPRSPGPRGPPMMGPNGRPMSPAGGRFSPVPMGPPPMRPPVGPPRFYPDGRPVTPTHHGFPAPPRLQQGRPSSPGPRQFPDFPRPLSPGQGDRFPQQRSMSPGPYGRPGMQRPPVIRAERKRSSSVGGTVASNGLGNGLRGPSPLAEAAFPVRPQGPIGRKPVPPAE</sequence>
<dbReference type="InterPro" id="IPR001452">
    <property type="entry name" value="SH3_domain"/>
</dbReference>
<evidence type="ECO:0000259" key="5">
    <source>
        <dbReference type="PROSITE" id="PS50002"/>
    </source>
</evidence>
<dbReference type="Proteomes" id="UP000243515">
    <property type="component" value="Unassembled WGS sequence"/>
</dbReference>
<feature type="compositionally biased region" description="Low complexity" evidence="3">
    <location>
        <begin position="80"/>
        <end position="97"/>
    </location>
</feature>
<feature type="compositionally biased region" description="Basic and acidic residues" evidence="3">
    <location>
        <begin position="359"/>
        <end position="368"/>
    </location>
</feature>
<keyword evidence="4" id="KW-0812">Transmembrane</keyword>
<feature type="region of interest" description="Disordered" evidence="3">
    <location>
        <begin position="302"/>
        <end position="368"/>
    </location>
</feature>
<comment type="caution">
    <text evidence="6">The sequence shown here is derived from an EMBL/GenBank/DDBJ whole genome shotgun (WGS) entry which is preliminary data.</text>
</comment>
<feature type="compositionally biased region" description="Polar residues" evidence="3">
    <location>
        <begin position="640"/>
        <end position="650"/>
    </location>
</feature>
<feature type="region of interest" description="Disordered" evidence="3">
    <location>
        <begin position="512"/>
        <end position="683"/>
    </location>
</feature>
<evidence type="ECO:0000256" key="2">
    <source>
        <dbReference type="PROSITE-ProRule" id="PRU00192"/>
    </source>
</evidence>
<reference evidence="6 7" key="1">
    <citation type="journal article" date="2015" name="Environ. Microbiol.">
        <title>Metagenome sequence of Elaphomyces granulatus from sporocarp tissue reveals Ascomycota ectomycorrhizal fingerprints of genome expansion and a Proteobacteria-rich microbiome.</title>
        <authorList>
            <person name="Quandt C.A."/>
            <person name="Kohler A."/>
            <person name="Hesse C.N."/>
            <person name="Sharpton T.J."/>
            <person name="Martin F."/>
            <person name="Spatafora J.W."/>
        </authorList>
    </citation>
    <scope>NUCLEOTIDE SEQUENCE [LARGE SCALE GENOMIC DNA]</scope>
    <source>
        <strain evidence="6 7">OSC145934</strain>
    </source>
</reference>
<proteinExistence type="predicted"/>
<dbReference type="Pfam" id="PF14604">
    <property type="entry name" value="SH3_9"/>
    <property type="match status" value="1"/>
</dbReference>
<protein>
    <recommendedName>
        <fullName evidence="5">SH3 domain-containing protein</fullName>
    </recommendedName>
</protein>
<dbReference type="PROSITE" id="PS50002">
    <property type="entry name" value="SH3"/>
    <property type="match status" value="1"/>
</dbReference>
<name>A0A232M034_9EURO</name>